<gene>
    <name evidence="1" type="ORF">MNBD_DELTA01-592</name>
</gene>
<dbReference type="InterPro" id="IPR002696">
    <property type="entry name" value="Membr_insert_effic_factor_YidD"/>
</dbReference>
<accession>A0A3B0QPN7</accession>
<dbReference type="EMBL" id="UOEA01000008">
    <property type="protein sequence ID" value="VAV82282.1"/>
    <property type="molecule type" value="Genomic_DNA"/>
</dbReference>
<dbReference type="PANTHER" id="PTHR33383">
    <property type="entry name" value="MEMBRANE PROTEIN INSERTION EFFICIENCY FACTOR-RELATED"/>
    <property type="match status" value="1"/>
</dbReference>
<name>A0A3B0QPN7_9ZZZZ</name>
<dbReference type="HAMAP" id="MF_00386">
    <property type="entry name" value="UPF0161_YidD"/>
    <property type="match status" value="1"/>
</dbReference>
<sequence length="84" mass="9378">MIKKILGFFIILYQKIISPALPGACRFYPTCSEYALNAIEEYGAVKGSVKAVLRLLRCQPFSAGGYDPVIKRTTVKNKIRHITS</sequence>
<dbReference type="PANTHER" id="PTHR33383:SF1">
    <property type="entry name" value="MEMBRANE PROTEIN INSERTION EFFICIENCY FACTOR-RELATED"/>
    <property type="match status" value="1"/>
</dbReference>
<proteinExistence type="inferred from homology"/>
<organism evidence="1">
    <name type="scientific">hydrothermal vent metagenome</name>
    <dbReference type="NCBI Taxonomy" id="652676"/>
    <lineage>
        <taxon>unclassified sequences</taxon>
        <taxon>metagenomes</taxon>
        <taxon>ecological metagenomes</taxon>
    </lineage>
</organism>
<evidence type="ECO:0000313" key="1">
    <source>
        <dbReference type="EMBL" id="VAV82282.1"/>
    </source>
</evidence>
<dbReference type="NCBIfam" id="TIGR00278">
    <property type="entry name" value="membrane protein insertion efficiency factor YidD"/>
    <property type="match status" value="1"/>
</dbReference>
<dbReference type="SMART" id="SM01234">
    <property type="entry name" value="Haemolytic"/>
    <property type="match status" value="1"/>
</dbReference>
<dbReference type="AlphaFoldDB" id="A0A3B0QPN7"/>
<protein>
    <submittedName>
        <fullName evidence="1">Membrane protein insertion efficiency factor YidD</fullName>
    </submittedName>
</protein>
<dbReference type="Pfam" id="PF01809">
    <property type="entry name" value="YidD"/>
    <property type="match status" value="1"/>
</dbReference>
<reference evidence="1" key="1">
    <citation type="submission" date="2018-06" db="EMBL/GenBank/DDBJ databases">
        <authorList>
            <person name="Zhirakovskaya E."/>
        </authorList>
    </citation>
    <scope>NUCLEOTIDE SEQUENCE</scope>
</reference>